<keyword evidence="1" id="KW-0472">Membrane</keyword>
<evidence type="ECO:0000313" key="2">
    <source>
        <dbReference type="EMBL" id="SCN59132.1"/>
    </source>
</evidence>
<protein>
    <submittedName>
        <fullName evidence="2">Uncharacterized protein</fullName>
    </submittedName>
</protein>
<keyword evidence="1" id="KW-1133">Transmembrane helix</keyword>
<dbReference type="Gene3D" id="3.40.50.1820">
    <property type="entry name" value="alpha/beta hydrolase"/>
    <property type="match status" value="1"/>
</dbReference>
<proteinExistence type="predicted"/>
<dbReference type="OrthoDB" id="329737at2759"/>
<dbReference type="Proteomes" id="UP000195879">
    <property type="component" value="Chromosome 6"/>
</dbReference>
<dbReference type="AlphaFoldDB" id="A0A1D3RSC8"/>
<sequence length="281" mass="32033">MKENIKILYIHGFHIFGENKKKKLIERAVGKKNMMVANINQKRSITSFIFFLLFIICAMLFNIYVSYKLSSLLILAITVVLSIIIIIIIYFIGSHLILYYIMKKSIKQAEQKIQIYDPDVVVGMYFGAVVAMNLNYKNGKKPLVLISPSVKTFQKFTHNLGADLSTFPYVIIVNGSKDTTTTMSTCDELVSTIPIGKGRLEIVDDDHSYSKLKESDFKSWIKEAKYKPSTCLVNVTKKLKDEQLGQRIKIKTNSFTEIASFENENENENENANTNEDDPLV</sequence>
<evidence type="ECO:0000256" key="1">
    <source>
        <dbReference type="SAM" id="Phobius"/>
    </source>
</evidence>
<name>A0A1D3RSC8_PLACE</name>
<feature type="transmembrane region" description="Helical" evidence="1">
    <location>
        <begin position="73"/>
        <end position="102"/>
    </location>
</feature>
<evidence type="ECO:0000313" key="3">
    <source>
        <dbReference type="Proteomes" id="UP000195879"/>
    </source>
</evidence>
<organism evidence="2 3">
    <name type="scientific">Plasmodium chabaudi adami</name>
    <dbReference type="NCBI Taxonomy" id="5826"/>
    <lineage>
        <taxon>Eukaryota</taxon>
        <taxon>Sar</taxon>
        <taxon>Alveolata</taxon>
        <taxon>Apicomplexa</taxon>
        <taxon>Aconoidasida</taxon>
        <taxon>Haemosporida</taxon>
        <taxon>Plasmodiidae</taxon>
        <taxon>Plasmodium</taxon>
        <taxon>Plasmodium (Vinckeia)</taxon>
    </lineage>
</organism>
<accession>A0A1D3RSC8</accession>
<dbReference type="InterPro" id="IPR029058">
    <property type="entry name" value="AB_hydrolase_fold"/>
</dbReference>
<feature type="transmembrane region" description="Helical" evidence="1">
    <location>
        <begin position="48"/>
        <end position="67"/>
    </location>
</feature>
<reference evidence="2 3" key="1">
    <citation type="submission" date="2016-08" db="EMBL/GenBank/DDBJ databases">
        <authorList>
            <consortium name="Pathogen Informatics"/>
        </authorList>
    </citation>
    <scope>NUCLEOTIDE SEQUENCE [LARGE SCALE GENOMIC DNA]</scope>
    <source>
        <strain evidence="2 3">DK</strain>
    </source>
</reference>
<dbReference type="EMBL" id="LT608200">
    <property type="protein sequence ID" value="SCN59132.1"/>
    <property type="molecule type" value="Genomic_DNA"/>
</dbReference>
<gene>
    <name evidence="2" type="ORF">PCHDK_000108200</name>
</gene>
<keyword evidence="1" id="KW-0812">Transmembrane</keyword>